<dbReference type="VEuPathDB" id="FungiDB:RhiirFUN_025861"/>
<dbReference type="VEuPathDB" id="FungiDB:FUN_022176"/>
<dbReference type="Proteomes" id="UP000232722">
    <property type="component" value="Unassembled WGS sequence"/>
</dbReference>
<evidence type="ECO:0000313" key="4">
    <source>
        <dbReference type="Proteomes" id="UP000232722"/>
    </source>
</evidence>
<keyword evidence="1" id="KW-0175">Coiled coil</keyword>
<dbReference type="VEuPathDB" id="FungiDB:RhiirA1_499584"/>
<dbReference type="EMBL" id="LLXJ01000417">
    <property type="protein sequence ID" value="PKC09964.1"/>
    <property type="molecule type" value="Genomic_DNA"/>
</dbReference>
<feature type="coiled-coil region" evidence="1">
    <location>
        <begin position="71"/>
        <end position="126"/>
    </location>
</feature>
<comment type="caution">
    <text evidence="3">The sequence shown here is derived from an EMBL/GenBank/DDBJ whole genome shotgun (WGS) entry which is preliminary data.</text>
</comment>
<feature type="region of interest" description="Disordered" evidence="2">
    <location>
        <begin position="126"/>
        <end position="186"/>
    </location>
</feature>
<dbReference type="Gene3D" id="1.20.58.130">
    <property type="match status" value="1"/>
</dbReference>
<proteinExistence type="predicted"/>
<evidence type="ECO:0000256" key="2">
    <source>
        <dbReference type="SAM" id="MobiDB-lite"/>
    </source>
</evidence>
<evidence type="ECO:0000256" key="1">
    <source>
        <dbReference type="SAM" id="Coils"/>
    </source>
</evidence>
<protein>
    <submittedName>
        <fullName evidence="3">Uncharacterized protein</fullName>
    </submittedName>
</protein>
<gene>
    <name evidence="3" type="ORF">RhiirA5_498836</name>
</gene>
<dbReference type="AlphaFoldDB" id="A0A2N0PT06"/>
<accession>A0A2N0PT06</accession>
<evidence type="ECO:0000313" key="3">
    <source>
        <dbReference type="EMBL" id="PKC09964.1"/>
    </source>
</evidence>
<sequence>MYRIAQLASKIPKTECIRKFSSNSTTNVAEVKPIRDFIKSEDFKAFTRVTGVAAFTTGVIFGNSAMINQSVAPIEKKIDGLSKEVNEVKNEVKKVKNEVNEVKNEVNEVKNEVNKVKNEVNEVKNEHFRHDYKKRKHKKKTQSKSRPQLRTLQQYTNEQIAKDTYASDENSNHPQIKQRKTEDTTELTEDILPSHPLSSENAILLKYQIDHVINRSNNPQTPEVTKTFINVTKTERHTNKLQELIRMVKT</sequence>
<organism evidence="3 4">
    <name type="scientific">Rhizophagus irregularis</name>
    <dbReference type="NCBI Taxonomy" id="588596"/>
    <lineage>
        <taxon>Eukaryota</taxon>
        <taxon>Fungi</taxon>
        <taxon>Fungi incertae sedis</taxon>
        <taxon>Mucoromycota</taxon>
        <taxon>Glomeromycotina</taxon>
        <taxon>Glomeromycetes</taxon>
        <taxon>Glomerales</taxon>
        <taxon>Glomeraceae</taxon>
        <taxon>Rhizophagus</taxon>
    </lineage>
</organism>
<feature type="compositionally biased region" description="Basic residues" evidence="2">
    <location>
        <begin position="130"/>
        <end position="143"/>
    </location>
</feature>
<name>A0A2N0PT06_9GLOM</name>
<feature type="compositionally biased region" description="Polar residues" evidence="2">
    <location>
        <begin position="145"/>
        <end position="159"/>
    </location>
</feature>
<reference evidence="3 4" key="1">
    <citation type="submission" date="2016-04" db="EMBL/GenBank/DDBJ databases">
        <title>Genome analyses suggest a sexual origin of heterokaryosis in a supposedly ancient asexual fungus.</title>
        <authorList>
            <person name="Ropars J."/>
            <person name="Sedzielewska K."/>
            <person name="Noel J."/>
            <person name="Charron P."/>
            <person name="Farinelli L."/>
            <person name="Marton T."/>
            <person name="Kruger M."/>
            <person name="Pelin A."/>
            <person name="Brachmann A."/>
            <person name="Corradi N."/>
        </authorList>
    </citation>
    <scope>NUCLEOTIDE SEQUENCE [LARGE SCALE GENOMIC DNA]</scope>
    <source>
        <strain evidence="3 4">A5</strain>
    </source>
</reference>
<dbReference type="VEuPathDB" id="FungiDB:FUN_022175"/>
<reference evidence="3 4" key="2">
    <citation type="submission" date="2017-09" db="EMBL/GenBank/DDBJ databases">
        <title>Extensive intraspecific genome diversity in a model arbuscular mycorrhizal fungus.</title>
        <authorList>
            <person name="Chen E.C."/>
            <person name="Morin E."/>
            <person name="Beaudet D."/>
            <person name="Noel J."/>
            <person name="Ndikumana S."/>
            <person name="Charron P."/>
            <person name="St-Onge C."/>
            <person name="Giorgi J."/>
            <person name="Grigoriev I.V."/>
            <person name="Roux C."/>
            <person name="Martin F.M."/>
            <person name="Corradi N."/>
        </authorList>
    </citation>
    <scope>NUCLEOTIDE SEQUENCE [LARGE SCALE GENOMIC DNA]</scope>
    <source>
        <strain evidence="3 4">A5</strain>
    </source>
</reference>